<dbReference type="InterPro" id="IPR010985">
    <property type="entry name" value="Ribbon_hlx_hlx"/>
</dbReference>
<proteinExistence type="inferred from homology"/>
<dbReference type="Pfam" id="PF08681">
    <property type="entry name" value="TacA1"/>
    <property type="match status" value="1"/>
</dbReference>
<dbReference type="STRING" id="1168035.SAMN05444280_10182"/>
<dbReference type="InterPro" id="IPR014795">
    <property type="entry name" value="TacA_1-like"/>
</dbReference>
<evidence type="ECO:0000313" key="3">
    <source>
        <dbReference type="EMBL" id="SHI31895.1"/>
    </source>
</evidence>
<evidence type="ECO:0000313" key="4">
    <source>
        <dbReference type="Proteomes" id="UP000184050"/>
    </source>
</evidence>
<evidence type="ECO:0000256" key="2">
    <source>
        <dbReference type="ARBA" id="ARBA00049988"/>
    </source>
</evidence>
<sequence>MQAQLNKDERIEIRISPHDKRIFQKAQKLSGDKSFSSFIVRVVKKEAEEIVAKNDTVIASERDRNIFFKTVFGDSKPNSKLIEAAEKYKSQADLL</sequence>
<dbReference type="EMBL" id="FQZE01000001">
    <property type="protein sequence ID" value="SHI31895.1"/>
    <property type="molecule type" value="Genomic_DNA"/>
</dbReference>
<accession>A0A1M6A653</accession>
<dbReference type="GO" id="GO:0006355">
    <property type="term" value="P:regulation of DNA-templated transcription"/>
    <property type="evidence" value="ECO:0007669"/>
    <property type="project" value="InterPro"/>
</dbReference>
<dbReference type="OrthoDB" id="595305at2"/>
<dbReference type="SUPFAM" id="SSF47598">
    <property type="entry name" value="Ribbon-helix-helix"/>
    <property type="match status" value="1"/>
</dbReference>
<organism evidence="3 4">
    <name type="scientific">Tangfeifania diversioriginum</name>
    <dbReference type="NCBI Taxonomy" id="1168035"/>
    <lineage>
        <taxon>Bacteria</taxon>
        <taxon>Pseudomonadati</taxon>
        <taxon>Bacteroidota</taxon>
        <taxon>Bacteroidia</taxon>
        <taxon>Marinilabiliales</taxon>
        <taxon>Prolixibacteraceae</taxon>
        <taxon>Tangfeifania</taxon>
    </lineage>
</organism>
<evidence type="ECO:0000256" key="1">
    <source>
        <dbReference type="ARBA" id="ARBA00022649"/>
    </source>
</evidence>
<keyword evidence="1" id="KW-1277">Toxin-antitoxin system</keyword>
<dbReference type="AlphaFoldDB" id="A0A1M6A653"/>
<reference evidence="3 4" key="1">
    <citation type="submission" date="2016-11" db="EMBL/GenBank/DDBJ databases">
        <authorList>
            <person name="Jaros S."/>
            <person name="Januszkiewicz K."/>
            <person name="Wedrychowicz H."/>
        </authorList>
    </citation>
    <scope>NUCLEOTIDE SEQUENCE [LARGE SCALE GENOMIC DNA]</scope>
    <source>
        <strain evidence="3 4">DSM 27063</strain>
    </source>
</reference>
<dbReference type="Proteomes" id="UP000184050">
    <property type="component" value="Unassembled WGS sequence"/>
</dbReference>
<gene>
    <name evidence="3" type="ORF">SAMN05444280_10182</name>
</gene>
<dbReference type="RefSeq" id="WP_073163901.1">
    <property type="nucleotide sequence ID" value="NZ_FQZE01000001.1"/>
</dbReference>
<protein>
    <submittedName>
        <fullName evidence="3">Uncharacterized conserved protein, DUF1778 family</fullName>
    </submittedName>
</protein>
<comment type="similarity">
    <text evidence="2">Belongs to the TacA antitoxin family.</text>
</comment>
<dbReference type="PANTHER" id="PTHR35401:SF2">
    <property type="entry name" value="ABC-TYPE TRANSPORT SYSTEM"/>
    <property type="match status" value="1"/>
</dbReference>
<keyword evidence="4" id="KW-1185">Reference proteome</keyword>
<dbReference type="PANTHER" id="PTHR35401">
    <property type="entry name" value="COPG FAMILY HELIX-TURN-HELIX PROTEIN-RELATED-RELATED"/>
    <property type="match status" value="1"/>
</dbReference>
<dbReference type="Gene3D" id="1.20.5.780">
    <property type="entry name" value="Single helix bin"/>
    <property type="match status" value="1"/>
</dbReference>
<name>A0A1M6A653_9BACT</name>